<dbReference type="PANTHER" id="PTHR43719">
    <property type="entry name" value="TWO-COMPONENT HISTIDINE KINASE"/>
    <property type="match status" value="1"/>
</dbReference>
<dbReference type="Gene3D" id="3.40.50.2300">
    <property type="match status" value="1"/>
</dbReference>
<feature type="modified residue" description="4-aspartylphosphate" evidence="2">
    <location>
        <position position="217"/>
    </location>
</feature>
<dbReference type="Proteomes" id="UP000054703">
    <property type="component" value="Unassembled WGS sequence"/>
</dbReference>
<evidence type="ECO:0000259" key="3">
    <source>
        <dbReference type="PROSITE" id="PS50110"/>
    </source>
</evidence>
<keyword evidence="1 2" id="KW-0597">Phosphoprotein</keyword>
<dbReference type="SMART" id="SM00448">
    <property type="entry name" value="REC"/>
    <property type="match status" value="1"/>
</dbReference>
<evidence type="ECO:0000313" key="5">
    <source>
        <dbReference type="Proteomes" id="UP000054703"/>
    </source>
</evidence>
<dbReference type="PATRIC" id="fig|45074.5.peg.1584"/>
<keyword evidence="5" id="KW-1185">Reference proteome</keyword>
<dbReference type="PROSITE" id="PS50110">
    <property type="entry name" value="RESPONSE_REGULATORY"/>
    <property type="match status" value="1"/>
</dbReference>
<reference evidence="4 5" key="1">
    <citation type="submission" date="2015-11" db="EMBL/GenBank/DDBJ databases">
        <title>Genomic analysis of 38 Legionella species identifies large and diverse effector repertoires.</title>
        <authorList>
            <person name="Burstein D."/>
            <person name="Amaro F."/>
            <person name="Zusman T."/>
            <person name="Lifshitz Z."/>
            <person name="Cohen O."/>
            <person name="Gilbert J.A."/>
            <person name="Pupko T."/>
            <person name="Shuman H.A."/>
            <person name="Segal G."/>
        </authorList>
    </citation>
    <scope>NUCLEOTIDE SEQUENCE [LARGE SCALE GENOMIC DNA]</scope>
    <source>
        <strain evidence="4 5">SC-63-C7</strain>
    </source>
</reference>
<sequence>MSSYAKNKSQEDIDSIHQYYMEIINSMPNIVYWLDTDCNLKGCNNNFIKLLGLNTLQDLDGTPYQQMEEFGHWNKDRVEELKLDDMKVIFSGIPQHNVQEKPIMDGSGKNYYFQSSRIPMHNRNKDLIGLIVILNHLTPNNNIEIHTKNYIKNVQNAEQVSKENYLPKILMVEDNIIAQNVEKALLTALNCQVDIANSADSAVKLFQPGKYDLVLMDIGLEDSSGYIVAKQLRQKERETQHHVPIIALTGFEADVVKYDCQHYFMEGAISKPLTCEQAEQIIKHYVYHMDVPVRGLKTI</sequence>
<dbReference type="Pfam" id="PF00072">
    <property type="entry name" value="Response_reg"/>
    <property type="match status" value="1"/>
</dbReference>
<dbReference type="PANTHER" id="PTHR43719:SF27">
    <property type="entry name" value="AEROBIC RESPIRATION CONTROL SENSOR PROTEIN ARCB"/>
    <property type="match status" value="1"/>
</dbReference>
<evidence type="ECO:0000256" key="2">
    <source>
        <dbReference type="PROSITE-ProRule" id="PRU00169"/>
    </source>
</evidence>
<dbReference type="EMBL" id="LNYU01000031">
    <property type="protein sequence ID" value="KTD63135.1"/>
    <property type="molecule type" value="Genomic_DNA"/>
</dbReference>
<proteinExistence type="predicted"/>
<dbReference type="SUPFAM" id="SSF52172">
    <property type="entry name" value="CheY-like"/>
    <property type="match status" value="1"/>
</dbReference>
<name>A0A0W0Z2N3_9GAMM</name>
<evidence type="ECO:0000313" key="4">
    <source>
        <dbReference type="EMBL" id="KTD63135.1"/>
    </source>
</evidence>
<dbReference type="Gene3D" id="3.30.450.20">
    <property type="entry name" value="PAS domain"/>
    <property type="match status" value="1"/>
</dbReference>
<dbReference type="CDD" id="cd17546">
    <property type="entry name" value="REC_hyHK_CKI1_RcsC-like"/>
    <property type="match status" value="1"/>
</dbReference>
<evidence type="ECO:0000256" key="1">
    <source>
        <dbReference type="ARBA" id="ARBA00022553"/>
    </source>
</evidence>
<dbReference type="GO" id="GO:0000160">
    <property type="term" value="P:phosphorelay signal transduction system"/>
    <property type="evidence" value="ECO:0007669"/>
    <property type="project" value="InterPro"/>
</dbReference>
<dbReference type="InterPro" id="IPR050956">
    <property type="entry name" value="2C_system_His_kinase"/>
</dbReference>
<organism evidence="4 5">
    <name type="scientific">Legionella santicrucis</name>
    <dbReference type="NCBI Taxonomy" id="45074"/>
    <lineage>
        <taxon>Bacteria</taxon>
        <taxon>Pseudomonadati</taxon>
        <taxon>Pseudomonadota</taxon>
        <taxon>Gammaproteobacteria</taxon>
        <taxon>Legionellales</taxon>
        <taxon>Legionellaceae</taxon>
        <taxon>Legionella</taxon>
    </lineage>
</organism>
<feature type="domain" description="Response regulatory" evidence="3">
    <location>
        <begin position="168"/>
        <end position="286"/>
    </location>
</feature>
<protein>
    <submittedName>
        <fullName evidence="4">Response regulator</fullName>
    </submittedName>
</protein>
<dbReference type="InterPro" id="IPR035965">
    <property type="entry name" value="PAS-like_dom_sf"/>
</dbReference>
<dbReference type="InterPro" id="IPR011006">
    <property type="entry name" value="CheY-like_superfamily"/>
</dbReference>
<accession>A0A0W0Z2N3</accession>
<dbReference type="STRING" id="45074.Lsan_1489"/>
<dbReference type="InterPro" id="IPR001789">
    <property type="entry name" value="Sig_transdc_resp-reg_receiver"/>
</dbReference>
<comment type="caution">
    <text evidence="4">The sequence shown here is derived from an EMBL/GenBank/DDBJ whole genome shotgun (WGS) entry which is preliminary data.</text>
</comment>
<dbReference type="SUPFAM" id="SSF55785">
    <property type="entry name" value="PYP-like sensor domain (PAS domain)"/>
    <property type="match status" value="1"/>
</dbReference>
<dbReference type="OrthoDB" id="9802383at2"/>
<gene>
    <name evidence="4" type="ORF">Lsan_1489</name>
</gene>
<dbReference type="RefSeq" id="WP_058513887.1">
    <property type="nucleotide sequence ID" value="NZ_CAAAIH010000050.1"/>
</dbReference>
<dbReference type="AlphaFoldDB" id="A0A0W0Z2N3"/>